<feature type="region of interest" description="Disordered" evidence="1">
    <location>
        <begin position="354"/>
        <end position="394"/>
    </location>
</feature>
<dbReference type="HOGENOM" id="CLU_022730_2_1_1"/>
<dbReference type="Gene3D" id="3.30.9.10">
    <property type="entry name" value="D-Amino Acid Oxidase, subunit A, domain 2"/>
    <property type="match status" value="1"/>
</dbReference>
<dbReference type="KEGG" id="ela:UCREL1_2603"/>
<dbReference type="Pfam" id="PF01266">
    <property type="entry name" value="DAO"/>
    <property type="match status" value="1"/>
</dbReference>
<dbReference type="InterPro" id="IPR036188">
    <property type="entry name" value="FAD/NAD-bd_sf"/>
</dbReference>
<evidence type="ECO:0000259" key="2">
    <source>
        <dbReference type="Pfam" id="PF01266"/>
    </source>
</evidence>
<protein>
    <submittedName>
        <fullName evidence="3">Putative fad dependent oxidoreductase protein</fullName>
    </submittedName>
</protein>
<dbReference type="AlphaFoldDB" id="M7TUK9"/>
<evidence type="ECO:0000313" key="4">
    <source>
        <dbReference type="Proteomes" id="UP000012174"/>
    </source>
</evidence>
<dbReference type="eggNOG" id="ENOG502QRBS">
    <property type="taxonomic scope" value="Eukaryota"/>
</dbReference>
<dbReference type="InterPro" id="IPR006076">
    <property type="entry name" value="FAD-dep_OxRdtase"/>
</dbReference>
<gene>
    <name evidence="3" type="ORF">UCREL1_2603</name>
</gene>
<evidence type="ECO:0000256" key="1">
    <source>
        <dbReference type="SAM" id="MobiDB-lite"/>
    </source>
</evidence>
<feature type="compositionally biased region" description="Low complexity" evidence="1">
    <location>
        <begin position="356"/>
        <end position="375"/>
    </location>
</feature>
<feature type="compositionally biased region" description="Basic and acidic residues" evidence="1">
    <location>
        <begin position="540"/>
        <end position="553"/>
    </location>
</feature>
<feature type="region of interest" description="Disordered" evidence="1">
    <location>
        <begin position="535"/>
        <end position="561"/>
    </location>
</feature>
<dbReference type="PANTHER" id="PTHR13847">
    <property type="entry name" value="SARCOSINE DEHYDROGENASE-RELATED"/>
    <property type="match status" value="1"/>
</dbReference>
<dbReference type="STRING" id="1287681.M7TUK9"/>
<dbReference type="GO" id="GO:0005737">
    <property type="term" value="C:cytoplasm"/>
    <property type="evidence" value="ECO:0007669"/>
    <property type="project" value="TreeGrafter"/>
</dbReference>
<dbReference type="SUPFAM" id="SSF51905">
    <property type="entry name" value="FAD/NAD(P)-binding domain"/>
    <property type="match status" value="1"/>
</dbReference>
<dbReference type="PANTHER" id="PTHR13847:SF213">
    <property type="entry name" value="DEPENDENT OXIDOREDUCTASE, PUTATIVE-RELATED"/>
    <property type="match status" value="1"/>
</dbReference>
<proteinExistence type="predicted"/>
<dbReference type="Gene3D" id="3.50.50.60">
    <property type="entry name" value="FAD/NAD(P)-binding domain"/>
    <property type="match status" value="1"/>
</dbReference>
<reference evidence="4" key="1">
    <citation type="journal article" date="2013" name="Genome Announc.">
        <title>Draft genome sequence of the grapevine dieback fungus Eutypa lata UCR-EL1.</title>
        <authorList>
            <person name="Blanco-Ulate B."/>
            <person name="Rolshausen P.E."/>
            <person name="Cantu D."/>
        </authorList>
    </citation>
    <scope>NUCLEOTIDE SEQUENCE [LARGE SCALE GENOMIC DNA]</scope>
    <source>
        <strain evidence="4">UCR-EL1</strain>
    </source>
</reference>
<feature type="domain" description="FAD dependent oxidoreductase" evidence="2">
    <location>
        <begin position="54"/>
        <end position="524"/>
    </location>
</feature>
<evidence type="ECO:0000313" key="3">
    <source>
        <dbReference type="EMBL" id="EMR70370.1"/>
    </source>
</evidence>
<dbReference type="OMA" id="WAWLCGT"/>
<keyword evidence="4" id="KW-1185">Reference proteome</keyword>
<organism evidence="3 4">
    <name type="scientific">Eutypa lata (strain UCR-EL1)</name>
    <name type="common">Grapevine dieback disease fungus</name>
    <name type="synonym">Eutypa armeniacae</name>
    <dbReference type="NCBI Taxonomy" id="1287681"/>
    <lineage>
        <taxon>Eukaryota</taxon>
        <taxon>Fungi</taxon>
        <taxon>Dikarya</taxon>
        <taxon>Ascomycota</taxon>
        <taxon>Pezizomycotina</taxon>
        <taxon>Sordariomycetes</taxon>
        <taxon>Xylariomycetidae</taxon>
        <taxon>Xylariales</taxon>
        <taxon>Diatrypaceae</taxon>
        <taxon>Eutypa</taxon>
    </lineage>
</organism>
<dbReference type="Proteomes" id="UP000012174">
    <property type="component" value="Unassembled WGS sequence"/>
</dbReference>
<sequence length="587" mass="62821">MGAILSHLKTLHLALKLLLEANKSLQALLARASAAPGLPLVDVRSPGGPPAEADVVIIGSGITGAAVARSLLLSASASKENQGGGGNDGDGVGVVVLEARTLCSGATGRNGGHIKASPHELFAQLRRAGMVPERAAALVRFQLKHLTVLTQLCEAEGWADVAECRQVETVDLYLDEGDRDAAFAEVEELCRWVPEVGIQMWDATEAREKFKVNEHVKGAISYTAGALWPFRFVSCVWKDLLTKYEKRLSLETETSVLSIASSSSSSSSSRKGGDRGSEYAYQVTTNRGTIKCNHVVHATNGFATQFIPGLRGKLTGALGTMTAQRPGDYFPSDLGGKKSWSIVYGKGTFDYATQRPSSPTSVSTSTPTITSTATSFTEEEDRQRTPVAGGDLMIGGGFTRSRDAGASMIGVWDDGRLDALPTAHLTGILRTIFEPNSGAQQRRDLHLREEGSTKQAWSGVLGFTGDLLPFVGRLDPQLTGREVVVKVTAAQQKTNKKKKKGPGEWVAAGYCGDGMVWAWLSGTALGIMIASEGEGYDEDDKTREDDDLLERPGRPGGRLTEWFPPELLPSLSRVKKAGLENLAEMFA</sequence>
<dbReference type="EMBL" id="KB705880">
    <property type="protein sequence ID" value="EMR70370.1"/>
    <property type="molecule type" value="Genomic_DNA"/>
</dbReference>
<dbReference type="OrthoDB" id="429143at2759"/>
<name>M7TUK9_EUTLA</name>
<accession>M7TUK9</accession>